<dbReference type="InterPro" id="IPR013780">
    <property type="entry name" value="Glyco_hydro_b"/>
</dbReference>
<dbReference type="InterPro" id="IPR031319">
    <property type="entry name" value="A-amylase_C"/>
</dbReference>
<organism evidence="6 7">
    <name type="scientific">Tulasnella calospora MUT 4182</name>
    <dbReference type="NCBI Taxonomy" id="1051891"/>
    <lineage>
        <taxon>Eukaryota</taxon>
        <taxon>Fungi</taxon>
        <taxon>Dikarya</taxon>
        <taxon>Basidiomycota</taxon>
        <taxon>Agaricomycotina</taxon>
        <taxon>Agaricomycetes</taxon>
        <taxon>Cantharellales</taxon>
        <taxon>Tulasnellaceae</taxon>
        <taxon>Tulasnella</taxon>
    </lineage>
</organism>
<dbReference type="InterPro" id="IPR006048">
    <property type="entry name" value="A-amylase/branching_C"/>
</dbReference>
<accession>A0A0C3K476</accession>
<evidence type="ECO:0000256" key="3">
    <source>
        <dbReference type="ARBA" id="ARBA00023326"/>
    </source>
</evidence>
<reference evidence="7" key="2">
    <citation type="submission" date="2015-01" db="EMBL/GenBank/DDBJ databases">
        <title>Evolutionary Origins and Diversification of the Mycorrhizal Mutualists.</title>
        <authorList>
            <consortium name="DOE Joint Genome Institute"/>
            <consortium name="Mycorrhizal Genomics Consortium"/>
            <person name="Kohler A."/>
            <person name="Kuo A."/>
            <person name="Nagy L.G."/>
            <person name="Floudas D."/>
            <person name="Copeland A."/>
            <person name="Barry K.W."/>
            <person name="Cichocki N."/>
            <person name="Veneault-Fourrey C."/>
            <person name="LaButti K."/>
            <person name="Lindquist E.A."/>
            <person name="Lipzen A."/>
            <person name="Lundell T."/>
            <person name="Morin E."/>
            <person name="Murat C."/>
            <person name="Riley R."/>
            <person name="Ohm R."/>
            <person name="Sun H."/>
            <person name="Tunlid A."/>
            <person name="Henrissat B."/>
            <person name="Grigoriev I.V."/>
            <person name="Hibbett D.S."/>
            <person name="Martin F."/>
        </authorList>
    </citation>
    <scope>NUCLEOTIDE SEQUENCE [LARGE SCALE GENOMIC DNA]</scope>
    <source>
        <strain evidence="7">MUT 4182</strain>
    </source>
</reference>
<evidence type="ECO:0000313" key="6">
    <source>
        <dbReference type="EMBL" id="KIO16243.1"/>
    </source>
</evidence>
<dbReference type="FunFam" id="2.60.40.10:FF:000552">
    <property type="entry name" value="Related to glucoamylase"/>
    <property type="match status" value="1"/>
</dbReference>
<comment type="similarity">
    <text evidence="1">Belongs to the glycosyl hydrolase 13 family.</text>
</comment>
<proteinExistence type="inferred from homology"/>
<evidence type="ECO:0000259" key="5">
    <source>
        <dbReference type="PROSITE" id="PS51166"/>
    </source>
</evidence>
<evidence type="ECO:0000256" key="2">
    <source>
        <dbReference type="ARBA" id="ARBA00023277"/>
    </source>
</evidence>
<dbReference type="STRING" id="1051891.A0A0C3K476"/>
<dbReference type="PANTHER" id="PTHR15048">
    <property type="entry name" value="STARCH-BINDING DOMAIN-CONTAINING PROTEIN 1"/>
    <property type="match status" value="1"/>
</dbReference>
<dbReference type="EMBL" id="KN823623">
    <property type="protein sequence ID" value="KIO16243.1"/>
    <property type="molecule type" value="Genomic_DNA"/>
</dbReference>
<dbReference type="SUPFAM" id="SSF49452">
    <property type="entry name" value="Starch-binding domain-like"/>
    <property type="match status" value="1"/>
</dbReference>
<evidence type="ECO:0000256" key="4">
    <source>
        <dbReference type="SAM" id="MobiDB-lite"/>
    </source>
</evidence>
<evidence type="ECO:0000256" key="1">
    <source>
        <dbReference type="ARBA" id="ARBA00008061"/>
    </source>
</evidence>
<protein>
    <submittedName>
        <fullName evidence="6">Carbohydrate-binding module family 20 protein</fullName>
    </submittedName>
</protein>
<dbReference type="PROSITE" id="PS51166">
    <property type="entry name" value="CBM20"/>
    <property type="match status" value="1"/>
</dbReference>
<dbReference type="Proteomes" id="UP000054248">
    <property type="component" value="Unassembled WGS sequence"/>
</dbReference>
<dbReference type="HOGENOM" id="CLU_115975_0_0_1"/>
<keyword evidence="2" id="KW-0119">Carbohydrate metabolism</keyword>
<dbReference type="GO" id="GO:0000272">
    <property type="term" value="P:polysaccharide catabolic process"/>
    <property type="evidence" value="ECO:0007669"/>
    <property type="project" value="UniProtKB-KW"/>
</dbReference>
<dbReference type="SMART" id="SM00632">
    <property type="entry name" value="Aamy_C"/>
    <property type="match status" value="1"/>
</dbReference>
<dbReference type="OrthoDB" id="6123450at2759"/>
<sequence length="212" mass="21822">TTLNNWVSDSSTQIAFGRGSSGYAIINSGSSSWSRTFVTPLPDGKYCNVYDGASSSSGCTGTTITVSGGSFTATVSSYSALGLHTGALAGGTTTSSGTATTSKTTTTTTSASSTATAVSITFAETATTVWGENIFLVGSISQLGTWSPSSAIALSSASYPVWTVTVSLPVNTSFQYKYIRKDSSGNVTWESDPNRTYTTPSSGSATENDTWR</sequence>
<dbReference type="GO" id="GO:0003824">
    <property type="term" value="F:catalytic activity"/>
    <property type="evidence" value="ECO:0007669"/>
    <property type="project" value="InterPro"/>
</dbReference>
<dbReference type="Gene3D" id="2.60.40.10">
    <property type="entry name" value="Immunoglobulins"/>
    <property type="match status" value="1"/>
</dbReference>
<dbReference type="InterPro" id="IPR013784">
    <property type="entry name" value="Carb-bd-like_fold"/>
</dbReference>
<gene>
    <name evidence="6" type="ORF">M407DRAFT_34113</name>
</gene>
<dbReference type="GO" id="GO:2001070">
    <property type="term" value="F:starch binding"/>
    <property type="evidence" value="ECO:0007669"/>
    <property type="project" value="InterPro"/>
</dbReference>
<keyword evidence="3" id="KW-0624">Polysaccharide degradation</keyword>
<feature type="domain" description="CBM20" evidence="5">
    <location>
        <begin position="112"/>
        <end position="212"/>
    </location>
</feature>
<dbReference type="SMART" id="SM01065">
    <property type="entry name" value="CBM_2"/>
    <property type="match status" value="1"/>
</dbReference>
<dbReference type="GO" id="GO:0043169">
    <property type="term" value="F:cation binding"/>
    <property type="evidence" value="ECO:0007669"/>
    <property type="project" value="InterPro"/>
</dbReference>
<name>A0A0C3K476_9AGAM</name>
<dbReference type="Pfam" id="PF00686">
    <property type="entry name" value="CBM_20"/>
    <property type="match status" value="1"/>
</dbReference>
<feature type="region of interest" description="Disordered" evidence="4">
    <location>
        <begin position="189"/>
        <end position="212"/>
    </location>
</feature>
<dbReference type="Gene3D" id="2.60.40.1180">
    <property type="entry name" value="Golgi alpha-mannosidase II"/>
    <property type="match status" value="1"/>
</dbReference>
<feature type="non-terminal residue" evidence="6">
    <location>
        <position position="1"/>
    </location>
</feature>
<evidence type="ECO:0000313" key="7">
    <source>
        <dbReference type="Proteomes" id="UP000054248"/>
    </source>
</evidence>
<dbReference type="Pfam" id="PF02806">
    <property type="entry name" value="Alpha-amylase_C"/>
    <property type="match status" value="1"/>
</dbReference>
<dbReference type="AlphaFoldDB" id="A0A0C3K476"/>
<dbReference type="GO" id="GO:0016020">
    <property type="term" value="C:membrane"/>
    <property type="evidence" value="ECO:0007669"/>
    <property type="project" value="TreeGrafter"/>
</dbReference>
<dbReference type="SUPFAM" id="SSF51011">
    <property type="entry name" value="Glycosyl hydrolase domain"/>
    <property type="match status" value="1"/>
</dbReference>
<reference evidence="6 7" key="1">
    <citation type="submission" date="2014-04" db="EMBL/GenBank/DDBJ databases">
        <authorList>
            <consortium name="DOE Joint Genome Institute"/>
            <person name="Kuo A."/>
            <person name="Girlanda M."/>
            <person name="Perotto S."/>
            <person name="Kohler A."/>
            <person name="Nagy L.G."/>
            <person name="Floudas D."/>
            <person name="Copeland A."/>
            <person name="Barry K.W."/>
            <person name="Cichocki N."/>
            <person name="Veneault-Fourrey C."/>
            <person name="LaButti K."/>
            <person name="Lindquist E.A."/>
            <person name="Lipzen A."/>
            <person name="Lundell T."/>
            <person name="Morin E."/>
            <person name="Murat C."/>
            <person name="Sun H."/>
            <person name="Tunlid A."/>
            <person name="Henrissat B."/>
            <person name="Grigoriev I.V."/>
            <person name="Hibbett D.S."/>
            <person name="Martin F."/>
            <person name="Nordberg H.P."/>
            <person name="Cantor M.N."/>
            <person name="Hua S.X."/>
        </authorList>
    </citation>
    <scope>NUCLEOTIDE SEQUENCE [LARGE SCALE GENOMIC DNA]</scope>
    <source>
        <strain evidence="6 7">MUT 4182</strain>
    </source>
</reference>
<keyword evidence="7" id="KW-1185">Reference proteome</keyword>
<dbReference type="InterPro" id="IPR002044">
    <property type="entry name" value="CBM20"/>
</dbReference>
<dbReference type="InterPro" id="IPR013783">
    <property type="entry name" value="Ig-like_fold"/>
</dbReference>
<dbReference type="PANTHER" id="PTHR15048:SF0">
    <property type="entry name" value="STARCH-BINDING DOMAIN-CONTAINING PROTEIN 1"/>
    <property type="match status" value="1"/>
</dbReference>